<dbReference type="Pfam" id="PF00005">
    <property type="entry name" value="ABC_tran"/>
    <property type="match status" value="2"/>
</dbReference>
<evidence type="ECO:0000313" key="11">
    <source>
        <dbReference type="Proteomes" id="UP000824035"/>
    </source>
</evidence>
<comment type="caution">
    <text evidence="10">The sequence shown here is derived from an EMBL/GenBank/DDBJ whole genome shotgun (WGS) entry which is preliminary data.</text>
</comment>
<feature type="domain" description="ABC transporter" evidence="9">
    <location>
        <begin position="253"/>
        <end position="497"/>
    </location>
</feature>
<keyword evidence="4" id="KW-0677">Repeat</keyword>
<dbReference type="CDD" id="cd03215">
    <property type="entry name" value="ABC_Carb_Monos_II"/>
    <property type="match status" value="1"/>
</dbReference>
<dbReference type="Proteomes" id="UP000824035">
    <property type="component" value="Unassembled WGS sequence"/>
</dbReference>
<evidence type="ECO:0000256" key="1">
    <source>
        <dbReference type="ARBA" id="ARBA00004202"/>
    </source>
</evidence>
<evidence type="ECO:0000256" key="5">
    <source>
        <dbReference type="ARBA" id="ARBA00022741"/>
    </source>
</evidence>
<dbReference type="InterPro" id="IPR003593">
    <property type="entry name" value="AAA+_ATPase"/>
</dbReference>
<evidence type="ECO:0000259" key="9">
    <source>
        <dbReference type="PROSITE" id="PS50893"/>
    </source>
</evidence>
<dbReference type="SMART" id="SM00382">
    <property type="entry name" value="AAA"/>
    <property type="match status" value="1"/>
</dbReference>
<dbReference type="InterPro" id="IPR017871">
    <property type="entry name" value="ABC_transporter-like_CS"/>
</dbReference>
<dbReference type="SUPFAM" id="SSF52540">
    <property type="entry name" value="P-loop containing nucleoside triphosphate hydrolases"/>
    <property type="match status" value="2"/>
</dbReference>
<evidence type="ECO:0000256" key="3">
    <source>
        <dbReference type="ARBA" id="ARBA00022475"/>
    </source>
</evidence>
<dbReference type="CDD" id="cd03216">
    <property type="entry name" value="ABC_Carb_Monos_I"/>
    <property type="match status" value="1"/>
</dbReference>
<keyword evidence="3" id="KW-1003">Cell membrane</keyword>
<accession>A0A9D2J0B3</accession>
<gene>
    <name evidence="10" type="ORF">H9813_11495</name>
</gene>
<evidence type="ECO:0000256" key="4">
    <source>
        <dbReference type="ARBA" id="ARBA00022737"/>
    </source>
</evidence>
<dbReference type="PANTHER" id="PTHR43790">
    <property type="entry name" value="CARBOHYDRATE TRANSPORT ATP-BINDING PROTEIN MG119-RELATED"/>
    <property type="match status" value="1"/>
</dbReference>
<reference evidence="10" key="1">
    <citation type="journal article" date="2021" name="PeerJ">
        <title>Extensive microbial diversity within the chicken gut microbiome revealed by metagenomics and culture.</title>
        <authorList>
            <person name="Gilroy R."/>
            <person name="Ravi A."/>
            <person name="Getino M."/>
            <person name="Pursley I."/>
            <person name="Horton D.L."/>
            <person name="Alikhan N.F."/>
            <person name="Baker D."/>
            <person name="Gharbi K."/>
            <person name="Hall N."/>
            <person name="Watson M."/>
            <person name="Adriaenssens E.M."/>
            <person name="Foster-Nyarko E."/>
            <person name="Jarju S."/>
            <person name="Secka A."/>
            <person name="Antonio M."/>
            <person name="Oren A."/>
            <person name="Chaudhuri R.R."/>
            <person name="La Ragione R."/>
            <person name="Hildebrand F."/>
            <person name="Pallen M.J."/>
        </authorList>
    </citation>
    <scope>NUCLEOTIDE SEQUENCE</scope>
    <source>
        <strain evidence="10">ChiGjej4B4-18154</strain>
    </source>
</reference>
<evidence type="ECO:0000256" key="8">
    <source>
        <dbReference type="ARBA" id="ARBA00023136"/>
    </source>
</evidence>
<dbReference type="AlphaFoldDB" id="A0A9D2J0B3"/>
<sequence>MLEMTGISKNFDAVKALNNASLEVKAGEIMALLGSNGSGKSTMVKVLSGLVNPTAGTIKIDGKTVQIRSGADARRNGVAVAYQDLSLVPQMSVVDNIALGAEPSGKVGMVDRKKALETAEFYLKKLKIDVEPDALVQFLMPSTQSMVEIAKALALKPKILILDEATASLHSDEVDTVFEVLQELKAQGVAIIIVTHRMSEIFRVCDRCTILKGGETVASGNIKDMDLDEIVFHMTGKKPDHSAGAGQHLEHTNKEEDLLLDVKGLSLPPKLDSVDFRAYRGEVVGIGGLDGQGQADFIRALLADQKPSSGTIVYKGREVHYHSPADAIADDMGFISGDRARESIFPIRSVAENIFAGSAAKGKLFAPLMPKTVNDFAQKAMDDYGIVAGSKAHPASSLSGGNQQKLVVGRWIALSPALLLLDDPTKGVDIHSRHEIHEILKKCLEDGMSVIYVSSDNEELLEISDRIYVFYEGKISAQLVGADRTEEKLVAAMLGLSENTAKGEA</sequence>
<feature type="domain" description="ABC transporter" evidence="9">
    <location>
        <begin position="2"/>
        <end position="238"/>
    </location>
</feature>
<evidence type="ECO:0000256" key="7">
    <source>
        <dbReference type="ARBA" id="ARBA00022967"/>
    </source>
</evidence>
<keyword evidence="5" id="KW-0547">Nucleotide-binding</keyword>
<keyword evidence="8" id="KW-0472">Membrane</keyword>
<keyword evidence="6 10" id="KW-0067">ATP-binding</keyword>
<dbReference type="Gene3D" id="3.40.50.300">
    <property type="entry name" value="P-loop containing nucleotide triphosphate hydrolases"/>
    <property type="match status" value="2"/>
</dbReference>
<dbReference type="FunFam" id="3.40.50.300:FF:000127">
    <property type="entry name" value="Ribose import ATP-binding protein RbsA"/>
    <property type="match status" value="1"/>
</dbReference>
<evidence type="ECO:0000313" key="10">
    <source>
        <dbReference type="EMBL" id="HIZ31838.1"/>
    </source>
</evidence>
<organism evidence="10 11">
    <name type="scientific">Candidatus Allofournierella merdipullorum</name>
    <dbReference type="NCBI Taxonomy" id="2838595"/>
    <lineage>
        <taxon>Bacteria</taxon>
        <taxon>Bacillati</taxon>
        <taxon>Bacillota</taxon>
        <taxon>Clostridia</taxon>
        <taxon>Eubacteriales</taxon>
        <taxon>Oscillospiraceae</taxon>
        <taxon>Allofournierella</taxon>
    </lineage>
</organism>
<dbReference type="GO" id="GO:0005886">
    <property type="term" value="C:plasma membrane"/>
    <property type="evidence" value="ECO:0007669"/>
    <property type="project" value="UniProtKB-SubCell"/>
</dbReference>
<name>A0A9D2J0B3_9FIRM</name>
<dbReference type="InterPro" id="IPR027417">
    <property type="entry name" value="P-loop_NTPase"/>
</dbReference>
<protein>
    <submittedName>
        <fullName evidence="10">Sugar ABC transporter ATP-binding protein</fullName>
    </submittedName>
</protein>
<dbReference type="GO" id="GO:0005524">
    <property type="term" value="F:ATP binding"/>
    <property type="evidence" value="ECO:0007669"/>
    <property type="project" value="UniProtKB-KW"/>
</dbReference>
<dbReference type="PROSITE" id="PS00211">
    <property type="entry name" value="ABC_TRANSPORTER_1"/>
    <property type="match status" value="1"/>
</dbReference>
<keyword evidence="7" id="KW-1278">Translocase</keyword>
<proteinExistence type="predicted"/>
<dbReference type="GO" id="GO:0016887">
    <property type="term" value="F:ATP hydrolysis activity"/>
    <property type="evidence" value="ECO:0007669"/>
    <property type="project" value="InterPro"/>
</dbReference>
<dbReference type="PROSITE" id="PS50893">
    <property type="entry name" value="ABC_TRANSPORTER_2"/>
    <property type="match status" value="2"/>
</dbReference>
<evidence type="ECO:0000256" key="6">
    <source>
        <dbReference type="ARBA" id="ARBA00022840"/>
    </source>
</evidence>
<keyword evidence="2" id="KW-0813">Transport</keyword>
<dbReference type="InterPro" id="IPR050107">
    <property type="entry name" value="ABC_carbohydrate_import_ATPase"/>
</dbReference>
<dbReference type="PANTHER" id="PTHR43790:SF9">
    <property type="entry name" value="GALACTOFURANOSE TRANSPORTER ATP-BINDING PROTEIN YTFR"/>
    <property type="match status" value="1"/>
</dbReference>
<reference evidence="10" key="2">
    <citation type="submission" date="2021-04" db="EMBL/GenBank/DDBJ databases">
        <authorList>
            <person name="Gilroy R."/>
        </authorList>
    </citation>
    <scope>NUCLEOTIDE SEQUENCE</scope>
    <source>
        <strain evidence="10">ChiGjej4B4-18154</strain>
    </source>
</reference>
<dbReference type="InterPro" id="IPR003439">
    <property type="entry name" value="ABC_transporter-like_ATP-bd"/>
</dbReference>
<dbReference type="EMBL" id="DXBV01000118">
    <property type="protein sequence ID" value="HIZ31838.1"/>
    <property type="molecule type" value="Genomic_DNA"/>
</dbReference>
<evidence type="ECO:0000256" key="2">
    <source>
        <dbReference type="ARBA" id="ARBA00022448"/>
    </source>
</evidence>
<comment type="subcellular location">
    <subcellularLocation>
        <location evidence="1">Cell membrane</location>
        <topology evidence="1">Peripheral membrane protein</topology>
    </subcellularLocation>
</comment>